<feature type="compositionally biased region" description="Basic residues" evidence="1">
    <location>
        <begin position="144"/>
        <end position="153"/>
    </location>
</feature>
<dbReference type="EMBL" id="CAXAMN010013780">
    <property type="protein sequence ID" value="CAK9041722.1"/>
    <property type="molecule type" value="Genomic_DNA"/>
</dbReference>
<name>A0ABP0LTN9_9DINO</name>
<feature type="region of interest" description="Disordered" evidence="1">
    <location>
        <begin position="127"/>
        <end position="158"/>
    </location>
</feature>
<feature type="region of interest" description="Disordered" evidence="1">
    <location>
        <begin position="102"/>
        <end position="121"/>
    </location>
</feature>
<feature type="region of interest" description="Disordered" evidence="1">
    <location>
        <begin position="253"/>
        <end position="311"/>
    </location>
</feature>
<dbReference type="Proteomes" id="UP001642484">
    <property type="component" value="Unassembled WGS sequence"/>
</dbReference>
<feature type="region of interest" description="Disordered" evidence="1">
    <location>
        <begin position="58"/>
        <end position="86"/>
    </location>
</feature>
<comment type="caution">
    <text evidence="2">The sequence shown here is derived from an EMBL/GenBank/DDBJ whole genome shotgun (WGS) entry which is preliminary data.</text>
</comment>
<gene>
    <name evidence="2" type="ORF">CCMP2556_LOCUS22329</name>
</gene>
<evidence type="ECO:0000313" key="2">
    <source>
        <dbReference type="EMBL" id="CAK9041722.1"/>
    </source>
</evidence>
<feature type="compositionally biased region" description="Basic and acidic residues" evidence="1">
    <location>
        <begin position="107"/>
        <end position="121"/>
    </location>
</feature>
<reference evidence="2 3" key="1">
    <citation type="submission" date="2024-02" db="EMBL/GenBank/DDBJ databases">
        <authorList>
            <person name="Chen Y."/>
            <person name="Shah S."/>
            <person name="Dougan E. K."/>
            <person name="Thang M."/>
            <person name="Chan C."/>
        </authorList>
    </citation>
    <scope>NUCLEOTIDE SEQUENCE [LARGE SCALE GENOMIC DNA]</scope>
</reference>
<evidence type="ECO:0000313" key="3">
    <source>
        <dbReference type="Proteomes" id="UP001642484"/>
    </source>
</evidence>
<accession>A0ABP0LTN9</accession>
<feature type="compositionally biased region" description="Acidic residues" evidence="1">
    <location>
        <begin position="294"/>
        <end position="307"/>
    </location>
</feature>
<organism evidence="2 3">
    <name type="scientific">Durusdinium trenchii</name>
    <dbReference type="NCBI Taxonomy" id="1381693"/>
    <lineage>
        <taxon>Eukaryota</taxon>
        <taxon>Sar</taxon>
        <taxon>Alveolata</taxon>
        <taxon>Dinophyceae</taxon>
        <taxon>Suessiales</taxon>
        <taxon>Symbiodiniaceae</taxon>
        <taxon>Durusdinium</taxon>
    </lineage>
</organism>
<sequence>MLWQLRSRDVAWQDLFSAFQLQDLVPLGVWQLAEQYLQDPESMEVSFEEALASVMQPDQGKACTPKKKGPVAVNFSPPKHADAKKKARKTIQDCRGVEFGKAPQAETKLKSKQQDAKQKEADKALQLLEGEGEVTQTQGDANIKRKRHNRSCRKKDLSTSAAKTEALRAYFSHIGASYTSFQIIHSRRVNRCQIGGYVKLQQFLLSGDPIKCAACEEMLSVRHFDASMLQSVTDHFVSGGSSVETFLCQLEKAPKPSDADDSDLLEVPPTAEETPKAQQAGKDPKDAQDPAEQSLEEDLSDDEENPGEDPFAWARTLYPTISLLPPGSHGKRLPYRCNLCKTRTWPQGKVGELSKPKKKSIKHFIKQHLKSSAHQRRVREMHKLEAPPVPDRQLVPCEGLGVDDPQVSGALLKYSREFSIWAPMTSSKFQKNIYYKDDSGGWCCRASNCSEMCQRVATRERQVCEECLKLGSGHGVVRTLRRFAMKYYAAKLLNARVFLGHEETRAVQDEITSSQLHIDNKQNVNKLMTLKTCELQQFVRHCFLSANENCKNEVFDSFVATVVKPALRCATENIPETLMEVASRFSVCLSSGEASEQDLLNMKLAAASLSGKLEAHPLIQGLSLQVYRRMEQRERGVEEGRGRRSHETELEKSLIAEAGIQLAAAAGNPSLVKLFGMSTKNVSLNLDQLHSMSLPRPALAMKYPEVLKENFNLINQRFLPAPQASKRRLLMAFDATYLIPTISQLIIGGVQGLVGGTWSPFIESSGFVELTDDVDVAKINRASTMLEFLCWDPTSSKRYALSVASAPIEHQFGGPGASMRGSWYFMEVVGRVLEASEAEGVIKGIVFDAYTSHNLIRRVMHGQLQGIDNESLKSVPWFSKLTYEPLPESTLPNPPIAVAKYEGQVVHAFCGHLCLDLFSLLADDICQQMKLPRGSTFLAPQTVSSLQSCALNTALLCFTKDTGFSPWSKGAGSLCELPIEHFFGRLRCQQANAQLTSRQFLHAGARDACQMSKKLNSRRKMDHGHPETCLSESEFLAIWLRPKT</sequence>
<proteinExistence type="predicted"/>
<evidence type="ECO:0000256" key="1">
    <source>
        <dbReference type="SAM" id="MobiDB-lite"/>
    </source>
</evidence>
<protein>
    <submittedName>
        <fullName evidence="2">Uncharacterized protein</fullName>
    </submittedName>
</protein>
<keyword evidence="3" id="KW-1185">Reference proteome</keyword>